<proteinExistence type="predicted"/>
<dbReference type="InterPro" id="IPR044839">
    <property type="entry name" value="NDR1-like"/>
</dbReference>
<evidence type="ECO:0000256" key="2">
    <source>
        <dbReference type="ARBA" id="ARBA00023136"/>
    </source>
</evidence>
<keyword evidence="4" id="KW-0812">Transmembrane</keyword>
<feature type="transmembrane region" description="Helical" evidence="4">
    <location>
        <begin position="86"/>
        <end position="108"/>
    </location>
</feature>
<evidence type="ECO:0000313" key="6">
    <source>
        <dbReference type="Proteomes" id="UP000585474"/>
    </source>
</evidence>
<evidence type="ECO:0000313" key="5">
    <source>
        <dbReference type="EMBL" id="GFZ01765.1"/>
    </source>
</evidence>
<dbReference type="PANTHER" id="PTHR31234:SF32">
    <property type="entry name" value="LATE EMBRYOGENESIS ABUNDANT (LEA) HYDROXYPROLINE-RICH GLYCOPROTEIN FAMILY"/>
    <property type="match status" value="1"/>
</dbReference>
<dbReference type="GO" id="GO:0098542">
    <property type="term" value="P:defense response to other organism"/>
    <property type="evidence" value="ECO:0007669"/>
    <property type="project" value="InterPro"/>
</dbReference>
<protein>
    <recommendedName>
        <fullName evidence="7">Late embryogenesis abundant (LEA) hydroxyproline-rich glycoprotein family</fullName>
    </recommendedName>
</protein>
<feature type="compositionally biased region" description="Polar residues" evidence="3">
    <location>
        <begin position="1"/>
        <end position="11"/>
    </location>
</feature>
<sequence length="269" mass="29615">MAASGFPTSGSGPMLPLPKPPSRSQSFQRTPSRRVYFAETPSKHDTCRDTTHEDSLGTLPRHHCTDWEYDGGPKKCSGCGLCCACASLIAGCIVLILVLFGALSYSFVQGSMPDFRIRSFNITRLEVSPKDKPTTLTADVHFVINATNKYHRFELSYGTLNVDVSAGKINLGHTEVAPFKQSGVNVRELDLKVGVKDMAVDSGDALALKSDREEKNMVINVVFKGSISFNFEGHQLKDMPLSVLCHNVEQSDVYNGLRPLCHVRIFNFL</sequence>
<gene>
    <name evidence="5" type="ORF">Acr_15g0003740</name>
</gene>
<dbReference type="EMBL" id="BJWL01000015">
    <property type="protein sequence ID" value="GFZ01765.1"/>
    <property type="molecule type" value="Genomic_DNA"/>
</dbReference>
<dbReference type="GO" id="GO:0005886">
    <property type="term" value="C:plasma membrane"/>
    <property type="evidence" value="ECO:0007669"/>
    <property type="project" value="TreeGrafter"/>
</dbReference>
<dbReference type="Proteomes" id="UP000585474">
    <property type="component" value="Unassembled WGS sequence"/>
</dbReference>
<reference evidence="5 6" key="1">
    <citation type="submission" date="2019-07" db="EMBL/GenBank/DDBJ databases">
        <title>De Novo Assembly of kiwifruit Actinidia rufa.</title>
        <authorList>
            <person name="Sugita-Konishi S."/>
            <person name="Sato K."/>
            <person name="Mori E."/>
            <person name="Abe Y."/>
            <person name="Kisaki G."/>
            <person name="Hamano K."/>
            <person name="Suezawa K."/>
            <person name="Otani M."/>
            <person name="Fukuda T."/>
            <person name="Manabe T."/>
            <person name="Gomi K."/>
            <person name="Tabuchi M."/>
            <person name="Akimitsu K."/>
            <person name="Kataoka I."/>
        </authorList>
    </citation>
    <scope>NUCLEOTIDE SEQUENCE [LARGE SCALE GENOMIC DNA]</scope>
    <source>
        <strain evidence="6">cv. Fuchu</strain>
    </source>
</reference>
<feature type="region of interest" description="Disordered" evidence="3">
    <location>
        <begin position="1"/>
        <end position="31"/>
    </location>
</feature>
<dbReference type="PANTHER" id="PTHR31234">
    <property type="entry name" value="LATE EMBRYOGENESIS ABUNDANT (LEA) HYDROXYPROLINE-RICH GLYCOPROTEIN FAMILY"/>
    <property type="match status" value="1"/>
</dbReference>
<evidence type="ECO:0000256" key="3">
    <source>
        <dbReference type="SAM" id="MobiDB-lite"/>
    </source>
</evidence>
<comment type="subcellular location">
    <subcellularLocation>
        <location evidence="1">Membrane</location>
    </subcellularLocation>
</comment>
<dbReference type="AlphaFoldDB" id="A0A7J0FSU9"/>
<evidence type="ECO:0000256" key="1">
    <source>
        <dbReference type="ARBA" id="ARBA00004370"/>
    </source>
</evidence>
<dbReference type="OrthoDB" id="1526082at2759"/>
<keyword evidence="4" id="KW-1133">Transmembrane helix</keyword>
<accession>A0A7J0FSU9</accession>
<evidence type="ECO:0008006" key="7">
    <source>
        <dbReference type="Google" id="ProtNLM"/>
    </source>
</evidence>
<evidence type="ECO:0000256" key="4">
    <source>
        <dbReference type="SAM" id="Phobius"/>
    </source>
</evidence>
<comment type="caution">
    <text evidence="5">The sequence shown here is derived from an EMBL/GenBank/DDBJ whole genome shotgun (WGS) entry which is preliminary data.</text>
</comment>
<organism evidence="5 6">
    <name type="scientific">Actinidia rufa</name>
    <dbReference type="NCBI Taxonomy" id="165716"/>
    <lineage>
        <taxon>Eukaryota</taxon>
        <taxon>Viridiplantae</taxon>
        <taxon>Streptophyta</taxon>
        <taxon>Embryophyta</taxon>
        <taxon>Tracheophyta</taxon>
        <taxon>Spermatophyta</taxon>
        <taxon>Magnoliopsida</taxon>
        <taxon>eudicotyledons</taxon>
        <taxon>Gunneridae</taxon>
        <taxon>Pentapetalae</taxon>
        <taxon>asterids</taxon>
        <taxon>Ericales</taxon>
        <taxon>Actinidiaceae</taxon>
        <taxon>Actinidia</taxon>
    </lineage>
</organism>
<keyword evidence="6" id="KW-1185">Reference proteome</keyword>
<keyword evidence="2 4" id="KW-0472">Membrane</keyword>
<name>A0A7J0FSU9_9ERIC</name>